<gene>
    <name evidence="1" type="ORF">Q7V77_10815</name>
</gene>
<name>A0AAP6DX21_STRSU</name>
<dbReference type="InterPro" id="IPR021197">
    <property type="entry name" value="Cross-wall-target_lipo_motif"/>
</dbReference>
<dbReference type="Proteomes" id="UP001272448">
    <property type="component" value="Unassembled WGS sequence"/>
</dbReference>
<protein>
    <submittedName>
        <fullName evidence="1">Uncharacterized protein</fullName>
    </submittedName>
</protein>
<dbReference type="AlphaFoldDB" id="A0AAP6DX21"/>
<reference evidence="1" key="1">
    <citation type="submission" date="2023-07" db="EMBL/GenBank/DDBJ databases">
        <title>Characterization of virulence traits, antimicrobial resistance genes carried by mobile genetic elements and competence in Streptococcus suis strains isolated in France.</title>
        <authorList>
            <person name="Dechene-Tempier M."/>
            <person name="Marois-Crehan C."/>
            <person name="De Boisseson C."/>
            <person name="Lucas P."/>
            <person name="Bougeard S."/>
            <person name="Libante V."/>
            <person name="Payot S."/>
        </authorList>
    </citation>
    <scope>NUCLEOTIDE SEQUENCE</scope>
    <source>
        <strain evidence="1">1532</strain>
    </source>
</reference>
<proteinExistence type="predicted"/>
<organism evidence="1 2">
    <name type="scientific">Streptococcus suis</name>
    <dbReference type="NCBI Taxonomy" id="1307"/>
    <lineage>
        <taxon>Bacteria</taxon>
        <taxon>Bacillati</taxon>
        <taxon>Bacillota</taxon>
        <taxon>Bacilli</taxon>
        <taxon>Lactobacillales</taxon>
        <taxon>Streptococcaceae</taxon>
        <taxon>Streptococcus</taxon>
    </lineage>
</organism>
<comment type="caution">
    <text evidence="1">The sequence shown here is derived from an EMBL/GenBank/DDBJ whole genome shotgun (WGS) entry which is preliminary data.</text>
</comment>
<evidence type="ECO:0000313" key="2">
    <source>
        <dbReference type="Proteomes" id="UP001272448"/>
    </source>
</evidence>
<dbReference type="EMBL" id="JAUTFT010000029">
    <property type="protein sequence ID" value="MDW8636179.1"/>
    <property type="molecule type" value="Genomic_DNA"/>
</dbReference>
<dbReference type="NCBIfam" id="TIGR03726">
    <property type="entry name" value="strep_RK_lipo"/>
    <property type="match status" value="1"/>
</dbReference>
<evidence type="ECO:0000313" key="1">
    <source>
        <dbReference type="EMBL" id="MDW8636179.1"/>
    </source>
</evidence>
<accession>A0AAP6DX21</accession>
<sequence length="49" mass="5192">MSLSLFSQSGKSRKACLPKSKKYRTLCSVALGSMVTAVVAWGGQVAQDD</sequence>